<dbReference type="AlphaFoldDB" id="A0A5D0UCE2"/>
<comment type="caution">
    <text evidence="1">The sequence shown here is derived from an EMBL/GenBank/DDBJ whole genome shotgun (WGS) entry which is preliminary data.</text>
</comment>
<sequence>MTIGWEGEREDADGAARAERERLRFLEHARGETLVLGNEFSEIRITKVETRNGARLLVESPRSGQWIALCPLELEALTWQQTATFSEMIGHPFGSLVQDESPAEDA</sequence>
<gene>
    <name evidence="1" type="ORF">FXF65_15260</name>
</gene>
<dbReference type="RefSeq" id="WP_148350558.1">
    <property type="nucleotide sequence ID" value="NZ_JBHSBF010000027.1"/>
</dbReference>
<organism evidence="1 2">
    <name type="scientific">Actinomadura syzygii</name>
    <dbReference type="NCBI Taxonomy" id="1427538"/>
    <lineage>
        <taxon>Bacteria</taxon>
        <taxon>Bacillati</taxon>
        <taxon>Actinomycetota</taxon>
        <taxon>Actinomycetes</taxon>
        <taxon>Streptosporangiales</taxon>
        <taxon>Thermomonosporaceae</taxon>
        <taxon>Actinomadura</taxon>
    </lineage>
</organism>
<accession>A0A5D0UCE2</accession>
<keyword evidence="2" id="KW-1185">Reference proteome</keyword>
<evidence type="ECO:0000313" key="2">
    <source>
        <dbReference type="Proteomes" id="UP000322634"/>
    </source>
</evidence>
<proteinExistence type="predicted"/>
<reference evidence="1 2" key="1">
    <citation type="submission" date="2019-08" db="EMBL/GenBank/DDBJ databases">
        <title>Actinomadura sp. nov. CYP1-5 isolated from mountain soil.</title>
        <authorList>
            <person name="Songsumanus A."/>
            <person name="Kuncharoen N."/>
            <person name="Kudo T."/>
            <person name="Yuki M."/>
            <person name="Igarashi Y."/>
            <person name="Tanasupawat S."/>
        </authorList>
    </citation>
    <scope>NUCLEOTIDE SEQUENCE [LARGE SCALE GENOMIC DNA]</scope>
    <source>
        <strain evidence="1 2">GKU157</strain>
    </source>
</reference>
<evidence type="ECO:0008006" key="3">
    <source>
        <dbReference type="Google" id="ProtNLM"/>
    </source>
</evidence>
<evidence type="ECO:0000313" key="1">
    <source>
        <dbReference type="EMBL" id="TYC15416.1"/>
    </source>
</evidence>
<dbReference type="Proteomes" id="UP000322634">
    <property type="component" value="Unassembled WGS sequence"/>
</dbReference>
<dbReference type="OrthoDB" id="5120343at2"/>
<protein>
    <recommendedName>
        <fullName evidence="3">Dihydrodiol dehydrogenase</fullName>
    </recommendedName>
</protein>
<name>A0A5D0UCE2_9ACTN</name>
<dbReference type="EMBL" id="VSFF01000005">
    <property type="protein sequence ID" value="TYC15416.1"/>
    <property type="molecule type" value="Genomic_DNA"/>
</dbReference>